<proteinExistence type="predicted"/>
<evidence type="ECO:0000313" key="1">
    <source>
        <dbReference type="EMBL" id="QPD04583.1"/>
    </source>
</evidence>
<dbReference type="Proteomes" id="UP000593737">
    <property type="component" value="Chromosome"/>
</dbReference>
<reference evidence="1 2" key="1">
    <citation type="journal article" date="2020" name="ISME J.">
        <title>Enrichment and physiological characterization of a novel comammox Nitrospira indicates ammonium inhibition of complete nitrification.</title>
        <authorList>
            <person name="Sakoula D."/>
            <person name="Koch H."/>
            <person name="Frank J."/>
            <person name="Jetten M.S.M."/>
            <person name="van Kessel M.A.H.J."/>
            <person name="Lucker S."/>
        </authorList>
    </citation>
    <scope>NUCLEOTIDE SEQUENCE [LARGE SCALE GENOMIC DNA]</scope>
    <source>
        <strain evidence="1">Comreactor17</strain>
    </source>
</reference>
<protein>
    <submittedName>
        <fullName evidence="1">Uncharacterized protein</fullName>
    </submittedName>
</protein>
<dbReference type="KEGG" id="nkf:Nkreftii_002357"/>
<evidence type="ECO:0000313" key="2">
    <source>
        <dbReference type="Proteomes" id="UP000593737"/>
    </source>
</evidence>
<sequence length="30" mass="3555">MRGYSRGLLEEGGFLDRMVIDKRVILRDMQ</sequence>
<accession>A0A7S8FEY0</accession>
<name>A0A7S8FEY0_9BACT</name>
<dbReference type="AlphaFoldDB" id="A0A7S8FEY0"/>
<dbReference type="EMBL" id="CP047423">
    <property type="protein sequence ID" value="QPD04583.1"/>
    <property type="molecule type" value="Genomic_DNA"/>
</dbReference>
<organism evidence="1 2">
    <name type="scientific">Candidatus Nitrospira kreftii</name>
    <dbReference type="NCBI Taxonomy" id="2652173"/>
    <lineage>
        <taxon>Bacteria</taxon>
        <taxon>Pseudomonadati</taxon>
        <taxon>Nitrospirota</taxon>
        <taxon>Nitrospiria</taxon>
        <taxon>Nitrospirales</taxon>
        <taxon>Nitrospiraceae</taxon>
        <taxon>Nitrospira</taxon>
    </lineage>
</organism>
<gene>
    <name evidence="1" type="ORF">Nkreftii_002357</name>
</gene>